<proteinExistence type="predicted"/>
<keyword evidence="3" id="KW-1185">Reference proteome</keyword>
<feature type="compositionally biased region" description="Low complexity" evidence="1">
    <location>
        <begin position="190"/>
        <end position="206"/>
    </location>
</feature>
<feature type="compositionally biased region" description="Polar residues" evidence="1">
    <location>
        <begin position="1"/>
        <end position="13"/>
    </location>
</feature>
<name>A0A1Y2AWY7_9TREE</name>
<feature type="compositionally biased region" description="Polar residues" evidence="1">
    <location>
        <begin position="215"/>
        <end position="229"/>
    </location>
</feature>
<gene>
    <name evidence="2" type="ORF">BCR39DRAFT_241556</name>
</gene>
<dbReference type="AlphaFoldDB" id="A0A1Y2AWY7"/>
<feature type="region of interest" description="Disordered" evidence="1">
    <location>
        <begin position="1"/>
        <end position="20"/>
    </location>
</feature>
<dbReference type="InParanoid" id="A0A1Y2AWY7"/>
<feature type="region of interest" description="Disordered" evidence="1">
    <location>
        <begin position="33"/>
        <end position="238"/>
    </location>
</feature>
<feature type="compositionally biased region" description="Low complexity" evidence="1">
    <location>
        <begin position="67"/>
        <end position="93"/>
    </location>
</feature>
<reference evidence="2 3" key="1">
    <citation type="submission" date="2016-07" db="EMBL/GenBank/DDBJ databases">
        <title>Pervasive Adenine N6-methylation of Active Genes in Fungi.</title>
        <authorList>
            <consortium name="DOE Joint Genome Institute"/>
            <person name="Mondo S.J."/>
            <person name="Dannebaum R.O."/>
            <person name="Kuo R.C."/>
            <person name="Labutti K."/>
            <person name="Haridas S."/>
            <person name="Kuo A."/>
            <person name="Salamov A."/>
            <person name="Ahrendt S.R."/>
            <person name="Lipzen A."/>
            <person name="Sullivan W."/>
            <person name="Andreopoulos W.B."/>
            <person name="Clum A."/>
            <person name="Lindquist E."/>
            <person name="Daum C."/>
            <person name="Ramamoorthy G.K."/>
            <person name="Gryganskyi A."/>
            <person name="Culley D."/>
            <person name="Magnuson J.K."/>
            <person name="James T.Y."/>
            <person name="O'Malley M.A."/>
            <person name="Stajich J.E."/>
            <person name="Spatafora J.W."/>
            <person name="Visel A."/>
            <person name="Grigoriev I.V."/>
        </authorList>
    </citation>
    <scope>NUCLEOTIDE SEQUENCE [LARGE SCALE GENOMIC DNA]</scope>
    <source>
        <strain evidence="2 3">68-887.2</strain>
    </source>
</reference>
<feature type="compositionally biased region" description="Polar residues" evidence="1">
    <location>
        <begin position="38"/>
        <end position="47"/>
    </location>
</feature>
<evidence type="ECO:0000313" key="3">
    <source>
        <dbReference type="Proteomes" id="UP000193986"/>
    </source>
</evidence>
<accession>A0A1Y2AWY7</accession>
<organism evidence="2 3">
    <name type="scientific">Naematelia encephala</name>
    <dbReference type="NCBI Taxonomy" id="71784"/>
    <lineage>
        <taxon>Eukaryota</taxon>
        <taxon>Fungi</taxon>
        <taxon>Dikarya</taxon>
        <taxon>Basidiomycota</taxon>
        <taxon>Agaricomycotina</taxon>
        <taxon>Tremellomycetes</taxon>
        <taxon>Tremellales</taxon>
        <taxon>Naemateliaceae</taxon>
        <taxon>Naematelia</taxon>
    </lineage>
</organism>
<evidence type="ECO:0000256" key="1">
    <source>
        <dbReference type="SAM" id="MobiDB-lite"/>
    </source>
</evidence>
<feature type="compositionally biased region" description="Polar residues" evidence="1">
    <location>
        <begin position="158"/>
        <end position="177"/>
    </location>
</feature>
<comment type="caution">
    <text evidence="2">The sequence shown here is derived from an EMBL/GenBank/DDBJ whole genome shotgun (WGS) entry which is preliminary data.</text>
</comment>
<feature type="compositionally biased region" description="Polar residues" evidence="1">
    <location>
        <begin position="98"/>
        <end position="125"/>
    </location>
</feature>
<dbReference type="Proteomes" id="UP000193986">
    <property type="component" value="Unassembled WGS sequence"/>
</dbReference>
<sequence>MTTHGLSSSTPTHNNRDSDASWIHDYRTYMKHFDDESPQCSGESSLDSRMLVDPLPRQQQEEEEHQQQQQQQPQPQPQHRLSRSSSLRDSLLRPATRRSMSPLSESTLVGTEGSRNASSPSSMGTTLLGRSATGSDDDSSSINESVCGTSLHRGRSPIHSSPSNIVVRSPRSVTPTGSPRRDRLHAPLIPSSLSSSARTSSCPPGSTRNRRGNYAESSKFNGDGDSSNEYPRGIQRLPSTITVLTDDRKFAITAALKPQLDPQGR</sequence>
<evidence type="ECO:0000313" key="2">
    <source>
        <dbReference type="EMBL" id="ORY27088.1"/>
    </source>
</evidence>
<dbReference type="EMBL" id="MCFC01000041">
    <property type="protein sequence ID" value="ORY27088.1"/>
    <property type="molecule type" value="Genomic_DNA"/>
</dbReference>
<protein>
    <submittedName>
        <fullName evidence="2">Uncharacterized protein</fullName>
    </submittedName>
</protein>